<reference evidence="4 5" key="1">
    <citation type="submission" date="2015-09" db="EMBL/GenBank/DDBJ databases">
        <title>Identification and resolution of microdiversity through metagenomic sequencing of parallel consortia.</title>
        <authorList>
            <person name="Nelson W.C."/>
            <person name="Romine M.F."/>
            <person name="Lindemann S.R."/>
        </authorList>
    </citation>
    <scope>NUCLEOTIDE SEQUENCE [LARGE SCALE GENOMIC DNA]</scope>
    <source>
        <strain evidence="4">HL-49</strain>
    </source>
</reference>
<dbReference type="GO" id="GO:0008408">
    <property type="term" value="F:3'-5' exonuclease activity"/>
    <property type="evidence" value="ECO:0007669"/>
    <property type="project" value="TreeGrafter"/>
</dbReference>
<evidence type="ECO:0000313" key="4">
    <source>
        <dbReference type="EMBL" id="KPQ15689.1"/>
    </source>
</evidence>
<dbReference type="PROSITE" id="PS50164">
    <property type="entry name" value="GIY_YIG"/>
    <property type="match status" value="1"/>
</dbReference>
<dbReference type="EC" id="2.7.7.7" evidence="4"/>
<dbReference type="GO" id="GO:0005829">
    <property type="term" value="C:cytosol"/>
    <property type="evidence" value="ECO:0007669"/>
    <property type="project" value="TreeGrafter"/>
</dbReference>
<dbReference type="Pfam" id="PF00929">
    <property type="entry name" value="RNase_T"/>
    <property type="match status" value="1"/>
</dbReference>
<gene>
    <name evidence="4" type="primary">dnaQ-2</name>
    <name evidence="4" type="ORF">HLUCCX10_08800</name>
</gene>
<keyword evidence="4" id="KW-0808">Transferase</keyword>
<dbReference type="InterPro" id="IPR035901">
    <property type="entry name" value="GIY-YIG_endonuc_sf"/>
</dbReference>
<name>A0A0P8AJF5_9BACT</name>
<dbReference type="EMBL" id="LJXT01000048">
    <property type="protein sequence ID" value="KPQ15689.1"/>
    <property type="molecule type" value="Genomic_DNA"/>
</dbReference>
<dbReference type="PANTHER" id="PTHR30231">
    <property type="entry name" value="DNA POLYMERASE III SUBUNIT EPSILON"/>
    <property type="match status" value="1"/>
</dbReference>
<dbReference type="Gene3D" id="3.30.420.10">
    <property type="entry name" value="Ribonuclease H-like superfamily/Ribonuclease H"/>
    <property type="match status" value="1"/>
</dbReference>
<sequence length="463" mass="52197">MEFAIVDIETTGGNSKFGGITEIAILIHDGAEIKDTFQTLLNPQQRIPDYITGLTGIDNAMVQDAPLFEEVAEQIWEMLAGRVFVAHQVNFDFSFIREAFLALDRDFSPSKLCTVRLSRKAFPGLRSYGLGRICEHLRIPIEARHRAMGDAKATAILFDQVIKKQPELVYELVKGKKALRFLPPNFPSHRFEQIPAKCGVYYMLDSNSRVVYVGKAINIQERFRSHFSGDSALVQKQALKAVVADLKWELTGTEFMALLLETLEIKRIWPKFNAAIKRPSQLWGLYSYQDGNGFTRFQIAKVRKNNPPLEFFFNQEEARLFLKDAVDNYQLCSKLTGIRSVPCATVQDDRCKGACRSAISPGSYNAKAQSFIENIQASKKGIQICIPGRTSDEVAACVFEGGILKYYGYFDSEESVDFSQMKAVPSHPETSYVLRQFLPKFSTEQIKIIAQTVSPSYELPLGF</sequence>
<dbReference type="SMART" id="SM00465">
    <property type="entry name" value="GIYc"/>
    <property type="match status" value="1"/>
</dbReference>
<dbReference type="eggNOG" id="COG0322">
    <property type="taxonomic scope" value="Bacteria"/>
</dbReference>
<evidence type="ECO:0000259" key="3">
    <source>
        <dbReference type="PROSITE" id="PS50164"/>
    </source>
</evidence>
<dbReference type="NCBIfam" id="TIGR00573">
    <property type="entry name" value="dnaq"/>
    <property type="match status" value="1"/>
</dbReference>
<comment type="function">
    <text evidence="1">DNA polymerase III is a complex, multichain enzyme responsible for most of the replicative synthesis in bacteria. The epsilon subunit contain the editing function and is a proofreading 3'-5' exonuclease.</text>
</comment>
<dbReference type="STRING" id="1305737.GCA_000526355_00434"/>
<dbReference type="CDD" id="cd06127">
    <property type="entry name" value="DEDDh"/>
    <property type="match status" value="1"/>
</dbReference>
<dbReference type="InterPro" id="IPR006054">
    <property type="entry name" value="DnaQ"/>
</dbReference>
<dbReference type="FunFam" id="3.30.420.10:FF:000045">
    <property type="entry name" value="3'-5' exonuclease DinG"/>
    <property type="match status" value="1"/>
</dbReference>
<comment type="subunit">
    <text evidence="2">DNA polymerase III contains a core (composed of alpha, epsilon and theta chains) that associates with a tau subunit. This core dimerizes to form the POLIII' complex. PolIII' associates with the gamma complex (composed of gamma, delta, delta', psi and chi chains) and with the beta chain to form the complete DNA polymerase III complex.</text>
</comment>
<proteinExistence type="predicted"/>
<dbReference type="InterPro" id="IPR000305">
    <property type="entry name" value="GIY-YIG_endonuc"/>
</dbReference>
<dbReference type="eggNOG" id="COG0847">
    <property type="taxonomic scope" value="Bacteria"/>
</dbReference>
<dbReference type="Proteomes" id="UP000050421">
    <property type="component" value="Unassembled WGS sequence"/>
</dbReference>
<feature type="domain" description="GIY-YIG" evidence="3">
    <location>
        <begin position="196"/>
        <end position="274"/>
    </location>
</feature>
<dbReference type="InterPro" id="IPR013520">
    <property type="entry name" value="Ribonucl_H"/>
</dbReference>
<dbReference type="InterPro" id="IPR012337">
    <property type="entry name" value="RNaseH-like_sf"/>
</dbReference>
<keyword evidence="4" id="KW-0548">Nucleotidyltransferase</keyword>
<dbReference type="InterPro" id="IPR047296">
    <property type="entry name" value="GIY-YIG_UvrC_Cho"/>
</dbReference>
<evidence type="ECO:0000256" key="2">
    <source>
        <dbReference type="ARBA" id="ARBA00026073"/>
    </source>
</evidence>
<dbReference type="PATRIC" id="fig|1305737.6.peg.2389"/>
<dbReference type="GO" id="GO:0003887">
    <property type="term" value="F:DNA-directed DNA polymerase activity"/>
    <property type="evidence" value="ECO:0007669"/>
    <property type="project" value="UniProtKB-EC"/>
</dbReference>
<dbReference type="GO" id="GO:0006289">
    <property type="term" value="P:nucleotide-excision repair"/>
    <property type="evidence" value="ECO:0007669"/>
    <property type="project" value="InterPro"/>
</dbReference>
<dbReference type="InterPro" id="IPR036397">
    <property type="entry name" value="RNaseH_sf"/>
</dbReference>
<evidence type="ECO:0000256" key="1">
    <source>
        <dbReference type="ARBA" id="ARBA00025483"/>
    </source>
</evidence>
<dbReference type="GO" id="GO:0045004">
    <property type="term" value="P:DNA replication proofreading"/>
    <property type="evidence" value="ECO:0007669"/>
    <property type="project" value="TreeGrafter"/>
</dbReference>
<dbReference type="SUPFAM" id="SSF53098">
    <property type="entry name" value="Ribonuclease H-like"/>
    <property type="match status" value="1"/>
</dbReference>
<protein>
    <submittedName>
        <fullName evidence="4">DNA polymerase III subunit epsilon</fullName>
        <ecNumber evidence="4">2.7.7.7</ecNumber>
    </submittedName>
</protein>
<comment type="caution">
    <text evidence="4">The sequence shown here is derived from an EMBL/GenBank/DDBJ whole genome shotgun (WGS) entry which is preliminary data.</text>
</comment>
<dbReference type="SUPFAM" id="SSF82771">
    <property type="entry name" value="GIY-YIG endonuclease"/>
    <property type="match status" value="1"/>
</dbReference>
<dbReference type="GO" id="GO:0003677">
    <property type="term" value="F:DNA binding"/>
    <property type="evidence" value="ECO:0007669"/>
    <property type="project" value="InterPro"/>
</dbReference>
<dbReference type="AlphaFoldDB" id="A0A0P8AJF5"/>
<dbReference type="OrthoDB" id="9803913at2"/>
<dbReference type="CDD" id="cd10434">
    <property type="entry name" value="GIY-YIG_UvrC_Cho"/>
    <property type="match status" value="1"/>
</dbReference>
<dbReference type="Pfam" id="PF01541">
    <property type="entry name" value="GIY-YIG"/>
    <property type="match status" value="1"/>
</dbReference>
<evidence type="ECO:0000313" key="5">
    <source>
        <dbReference type="Proteomes" id="UP000050421"/>
    </source>
</evidence>
<organism evidence="4 5">
    <name type="scientific">Algoriphagus marincola HL-49</name>
    <dbReference type="NCBI Taxonomy" id="1305737"/>
    <lineage>
        <taxon>Bacteria</taxon>
        <taxon>Pseudomonadati</taxon>
        <taxon>Bacteroidota</taxon>
        <taxon>Cytophagia</taxon>
        <taxon>Cytophagales</taxon>
        <taxon>Cyclobacteriaceae</taxon>
        <taxon>Algoriphagus</taxon>
    </lineage>
</organism>
<dbReference type="Gene3D" id="3.40.1440.10">
    <property type="entry name" value="GIY-YIG endonuclease"/>
    <property type="match status" value="1"/>
</dbReference>
<dbReference type="PANTHER" id="PTHR30231:SF37">
    <property type="entry name" value="EXODEOXYRIBONUCLEASE 10"/>
    <property type="match status" value="1"/>
</dbReference>
<accession>A0A0P8AJF5</accession>
<dbReference type="SMART" id="SM00479">
    <property type="entry name" value="EXOIII"/>
    <property type="match status" value="1"/>
</dbReference>